<comment type="caution">
    <text evidence="2">The sequence shown here is derived from an EMBL/GenBank/DDBJ whole genome shotgun (WGS) entry which is preliminary data.</text>
</comment>
<keyword evidence="1" id="KW-0732">Signal</keyword>
<feature type="signal peptide" evidence="1">
    <location>
        <begin position="1"/>
        <end position="27"/>
    </location>
</feature>
<dbReference type="RefSeq" id="WP_002693884.1">
    <property type="nucleotide sequence ID" value="NZ_AAWS01000003.1"/>
</dbReference>
<evidence type="ECO:0008006" key="4">
    <source>
        <dbReference type="Google" id="ProtNLM"/>
    </source>
</evidence>
<feature type="chain" id="PRO_5002642109" description="DUF4890 domain-containing protein" evidence="1">
    <location>
        <begin position="28"/>
        <end position="124"/>
    </location>
</feature>
<gene>
    <name evidence="2" type="ORF">M23134_04142</name>
</gene>
<dbReference type="Proteomes" id="UP000004095">
    <property type="component" value="Unassembled WGS sequence"/>
</dbReference>
<organism evidence="2 3">
    <name type="scientific">Microscilla marina ATCC 23134</name>
    <dbReference type="NCBI Taxonomy" id="313606"/>
    <lineage>
        <taxon>Bacteria</taxon>
        <taxon>Pseudomonadati</taxon>
        <taxon>Bacteroidota</taxon>
        <taxon>Cytophagia</taxon>
        <taxon>Cytophagales</taxon>
        <taxon>Microscillaceae</taxon>
        <taxon>Microscilla</taxon>
    </lineage>
</organism>
<reference evidence="2 3" key="1">
    <citation type="submission" date="2007-01" db="EMBL/GenBank/DDBJ databases">
        <authorList>
            <person name="Haygood M."/>
            <person name="Podell S."/>
            <person name="Anderson C."/>
            <person name="Hopkinson B."/>
            <person name="Roe K."/>
            <person name="Barbeau K."/>
            <person name="Gaasterland T."/>
            <person name="Ferriera S."/>
            <person name="Johnson J."/>
            <person name="Kravitz S."/>
            <person name="Beeson K."/>
            <person name="Sutton G."/>
            <person name="Rogers Y.-H."/>
            <person name="Friedman R."/>
            <person name="Frazier M."/>
            <person name="Venter J.C."/>
        </authorList>
    </citation>
    <scope>NUCLEOTIDE SEQUENCE [LARGE SCALE GENOMIC DNA]</scope>
    <source>
        <strain evidence="2 3">ATCC 23134</strain>
    </source>
</reference>
<keyword evidence="3" id="KW-1185">Reference proteome</keyword>
<sequence length="124" mass="13826">MRATLANITRFSVLSLLMVLLVNASYAQNGKRADWTPEQRAEKVAKNLTKKLELNADQTTKLQAANLTWQKARDAAKASNDRKALRTARKAYRAELSTILTSEQQTKLKALQDARKAKRKGGGK</sequence>
<proteinExistence type="predicted"/>
<protein>
    <recommendedName>
        <fullName evidence="4">DUF4890 domain-containing protein</fullName>
    </recommendedName>
</protein>
<evidence type="ECO:0000313" key="3">
    <source>
        <dbReference type="Proteomes" id="UP000004095"/>
    </source>
</evidence>
<name>A1ZE01_MICM2</name>
<evidence type="ECO:0000256" key="1">
    <source>
        <dbReference type="SAM" id="SignalP"/>
    </source>
</evidence>
<accession>A1ZE01</accession>
<dbReference type="EMBL" id="AAWS01000003">
    <property type="protein sequence ID" value="EAY31309.1"/>
    <property type="molecule type" value="Genomic_DNA"/>
</dbReference>
<dbReference type="AlphaFoldDB" id="A1ZE01"/>
<evidence type="ECO:0000313" key="2">
    <source>
        <dbReference type="EMBL" id="EAY31309.1"/>
    </source>
</evidence>